<dbReference type="EMBL" id="JBHUOJ010000010">
    <property type="protein sequence ID" value="MFD2832938.1"/>
    <property type="molecule type" value="Genomic_DNA"/>
</dbReference>
<protein>
    <submittedName>
        <fullName evidence="1">Uncharacterized protein</fullName>
    </submittedName>
</protein>
<evidence type="ECO:0000313" key="1">
    <source>
        <dbReference type="EMBL" id="MFD2832938.1"/>
    </source>
</evidence>
<sequence length="46" mass="5320">MHNYPEDGQDFSFGLEQGYLSIWTDRLKDGLQKMNSVPANKPEFSK</sequence>
<name>A0ABW5X314_9FLAO</name>
<keyword evidence="2" id="KW-1185">Reference proteome</keyword>
<comment type="caution">
    <text evidence="1">The sequence shown here is derived from an EMBL/GenBank/DDBJ whole genome shotgun (WGS) entry which is preliminary data.</text>
</comment>
<reference evidence="2" key="1">
    <citation type="journal article" date="2019" name="Int. J. Syst. Evol. Microbiol.">
        <title>The Global Catalogue of Microorganisms (GCM) 10K type strain sequencing project: providing services to taxonomists for standard genome sequencing and annotation.</title>
        <authorList>
            <consortium name="The Broad Institute Genomics Platform"/>
            <consortium name="The Broad Institute Genome Sequencing Center for Infectious Disease"/>
            <person name="Wu L."/>
            <person name="Ma J."/>
        </authorList>
    </citation>
    <scope>NUCLEOTIDE SEQUENCE [LARGE SCALE GENOMIC DNA]</scope>
    <source>
        <strain evidence="2">KCTC 52925</strain>
    </source>
</reference>
<gene>
    <name evidence="1" type="ORF">ACFSYS_06525</name>
</gene>
<evidence type="ECO:0000313" key="2">
    <source>
        <dbReference type="Proteomes" id="UP001597438"/>
    </source>
</evidence>
<proteinExistence type="predicted"/>
<dbReference type="RefSeq" id="WP_251742644.1">
    <property type="nucleotide sequence ID" value="NZ_JBHUOJ010000010.1"/>
</dbReference>
<organism evidence="1 2">
    <name type="scientific">Christiangramia antarctica</name>
    <dbReference type="NCBI Taxonomy" id="2058158"/>
    <lineage>
        <taxon>Bacteria</taxon>
        <taxon>Pseudomonadati</taxon>
        <taxon>Bacteroidota</taxon>
        <taxon>Flavobacteriia</taxon>
        <taxon>Flavobacteriales</taxon>
        <taxon>Flavobacteriaceae</taxon>
        <taxon>Christiangramia</taxon>
    </lineage>
</organism>
<dbReference type="Proteomes" id="UP001597438">
    <property type="component" value="Unassembled WGS sequence"/>
</dbReference>
<accession>A0ABW5X314</accession>